<dbReference type="RefSeq" id="WP_013186525.1">
    <property type="nucleotide sequence ID" value="NC_014230.1"/>
</dbReference>
<dbReference type="eggNOG" id="COG2911">
    <property type="taxonomic scope" value="Bacteria"/>
</dbReference>
<evidence type="ECO:0000259" key="7">
    <source>
        <dbReference type="Pfam" id="PF04357"/>
    </source>
</evidence>
<evidence type="ECO:0000256" key="1">
    <source>
        <dbReference type="ARBA" id="ARBA00004167"/>
    </source>
</evidence>
<keyword evidence="2 6" id="KW-0812">Transmembrane</keyword>
<dbReference type="KEGG" id="cat:CA2559_03800"/>
<evidence type="ECO:0000256" key="5">
    <source>
        <dbReference type="SAM" id="MobiDB-lite"/>
    </source>
</evidence>
<dbReference type="Proteomes" id="UP000002297">
    <property type="component" value="Chromosome"/>
</dbReference>
<evidence type="ECO:0000313" key="9">
    <source>
        <dbReference type="Proteomes" id="UP000002297"/>
    </source>
</evidence>
<keyword evidence="4 6" id="KW-0472">Membrane</keyword>
<dbReference type="Pfam" id="PF04357">
    <property type="entry name" value="TamB"/>
    <property type="match status" value="1"/>
</dbReference>
<organism evidence="8 9">
    <name type="scientific">Croceibacter atlanticus (strain ATCC BAA-628 / JCM 21780 / CIP 108009 / IAM 15332 / KCTC 12090 / HTCC2559)</name>
    <dbReference type="NCBI Taxonomy" id="216432"/>
    <lineage>
        <taxon>Bacteria</taxon>
        <taxon>Pseudomonadati</taxon>
        <taxon>Bacteroidota</taxon>
        <taxon>Flavobacteriia</taxon>
        <taxon>Flavobacteriales</taxon>
        <taxon>Flavobacteriaceae</taxon>
        <taxon>Croceibacter</taxon>
    </lineage>
</organism>
<dbReference type="STRING" id="216432.CA2559_03800"/>
<dbReference type="OrthoDB" id="9811276at2"/>
<name>A3U6I2_CROAH</name>
<evidence type="ECO:0000313" key="8">
    <source>
        <dbReference type="EMBL" id="EAP87849.1"/>
    </source>
</evidence>
<proteinExistence type="predicted"/>
<dbReference type="EMBL" id="CP002046">
    <property type="protein sequence ID" value="EAP87849.1"/>
    <property type="molecule type" value="Genomic_DNA"/>
</dbReference>
<accession>A3U6I2</accession>
<evidence type="ECO:0000256" key="6">
    <source>
        <dbReference type="SAM" id="Phobius"/>
    </source>
</evidence>
<evidence type="ECO:0000256" key="4">
    <source>
        <dbReference type="ARBA" id="ARBA00023136"/>
    </source>
</evidence>
<keyword evidence="9" id="KW-1185">Reference proteome</keyword>
<evidence type="ECO:0000256" key="2">
    <source>
        <dbReference type="ARBA" id="ARBA00022692"/>
    </source>
</evidence>
<protein>
    <recommendedName>
        <fullName evidence="7">Translocation and assembly module TamB C-terminal domain-containing protein</fullName>
    </recommendedName>
</protein>
<comment type="subcellular location">
    <subcellularLocation>
        <location evidence="1">Membrane</location>
        <topology evidence="1">Single-pass membrane protein</topology>
    </subcellularLocation>
</comment>
<dbReference type="HOGENOM" id="CLU_002997_0_0_10"/>
<keyword evidence="3 6" id="KW-1133">Transmembrane helix</keyword>
<sequence>MTKEKEHNDPKQKRPLWNRILRIFLKFLAVLILLFIILVLVVRSEWGQNLIVSKAVNYVFNKTNTKVDIEKLFITFDGDIQLDGLYLEDKKGDTLVYSKSLEAGIPLWEAINGNIGIDNVDWKGLRANIIRQDSINGFNYEFLVNAFTPTDTTTTATDKDAQFPEISIGTINFKDFKVKFIDEVSGIDSKLNLGEFNLDMDEFDLNQMRFEIDNVSLKNTAASFTQTKSVPETEDLNESPKPYISIGKLSLEKVKGTFESVPNKLFADANIGELILKLDEADLLKNTVDVSQLSLNSTSLLFKIEDTQEDEDEVSNPTVSQPFEWPIWTVNVDGIKMSDNNISYFKNNAVSKRGVFNPDAIIINDFNFEAEDLQLKEKSALASINNLQFTEVSGIQLKETNLNLTVTDTEATVSDLNLEVNNNFLRGRLKLDYNNIASAIETPENATINLDIPNLIVNVNDAFLFQPELKQNEYLRALSKKNISGSLRMYGLLSDVNIPNARINWGNSTSISVKGRIQNATDVENLQLNIPTYIVNSTKTDLNQFVVEDSLGVSIPKDIQIKGSLRGMLNDITTDSRIVTTDGNVTINGNFKNANAIAFNAFVETDSLKLGKILKNDQLNTLNLTLNANGSGSTINTLNANVSANIRDFKYANYTYDTIALQGELKDGQGPINLDYKDENLNLKLKSIVTLDSVSPQIDATLDLVGADLQALGLTKRNIKTAFQFNVNFEGNADTFDARATIHDAVSVYDNQTYLIGELTANTFVRPDTTYLKVDNRMLNLELESNANPTQTTTAITEHINTYLSKQELPDSLKFVKLKLKGKLTDAPVLKDVFLADLRQLDTVNIDVNFSAEKRNLVAKVEAPFINYADNELDSLAFNLNSSRDSLTFNFGLKSLKAGPIAIKRTEILGEVSNDSLKLDFLAYNDTEKLIHLKPEFFRQGDSLSVHINPSDLTLNAKPWSIPANNRLRYIDNVLDIDDFILSNEGQSVTISNKKPNVTKDHLGIDFKGFKLSSILSYLNPDKVLAKGELNGEVVLEEPFGQSGLLADLSIQRFRVMDVDLNTLTLKANSSGGDKYNLDMLVNGGAVNLQLKGDYLAKTTGAELDLNLDIKEFKMKALEGFSQEQIKNASGSFKGNIAVSGTTTDPQYEGDLNFNDAKFNVAQLNAGFQLGNETLRLDNAGLYFDNFKIADEKKNTFTVDGDVFTESLINPAFNLSFKAKDFKVLNSTKEDNDLYYGTAIFDLDATLNGDLELPKLNATLNVGSETNVTYVLPPSQVAVESRDGVVIFVNKDNPDSILTQTQEEESAIISGFDIKTNIKVGKEAVVNVIIDEQTGDNLRIQGDADLKFNIYPNGRTTLTGRYTVNDGHYELSLYNLVKRRFELRKGSTITWAGDPLDATLDASAIYRVKTSASALMASTTSGADISTKQRFRQELPFLVYLNVDGQLDEPKLTFDINLPEDEQGAIGGQVYGRLQQLNQQENELNKQVFSLLVLNRFFPDTGSDGSGGGTASIARDNINQALSDQLNVYADKLLGNTGVELDFGLDSYTDYQGNSPTERTTLDVAAQKKFLDDRLVVRVGSEVDVQGSSNTQGDGSTTPLVGNVSIEYLITENGKYRLKGFRRNQFENVIDGQLIVSGLAIIFTQEFNKFDELFKNFLSSRTGADAKKEEETKVEEEKEKVNKDNE</sequence>
<evidence type="ECO:0000256" key="3">
    <source>
        <dbReference type="ARBA" id="ARBA00022989"/>
    </source>
</evidence>
<gene>
    <name evidence="8" type="ordered locus">CA2559_03800</name>
</gene>
<feature type="compositionally biased region" description="Basic and acidic residues" evidence="5">
    <location>
        <begin position="1664"/>
        <end position="1686"/>
    </location>
</feature>
<reference evidence="8 9" key="1">
    <citation type="journal article" date="2010" name="J. Bacteriol.">
        <title>The complete genome sequence of Croceibacter atlanticus HTCC2559T.</title>
        <authorList>
            <person name="Oh H.M."/>
            <person name="Kang I."/>
            <person name="Ferriera S."/>
            <person name="Giovannoni S.J."/>
            <person name="Cho J.C."/>
        </authorList>
    </citation>
    <scope>NUCLEOTIDE SEQUENCE [LARGE SCALE GENOMIC DNA]</scope>
    <source>
        <strain evidence="9">ATCC BAA-628 / HTCC2559 / KCTC 12090</strain>
    </source>
</reference>
<feature type="transmembrane region" description="Helical" evidence="6">
    <location>
        <begin position="20"/>
        <end position="42"/>
    </location>
</feature>
<feature type="domain" description="Translocation and assembly module TamB C-terminal" evidence="7">
    <location>
        <begin position="1186"/>
        <end position="1647"/>
    </location>
</feature>
<dbReference type="GO" id="GO:0005886">
    <property type="term" value="C:plasma membrane"/>
    <property type="evidence" value="ECO:0007669"/>
    <property type="project" value="InterPro"/>
</dbReference>
<feature type="region of interest" description="Disordered" evidence="5">
    <location>
        <begin position="1662"/>
        <end position="1686"/>
    </location>
</feature>
<dbReference type="GO" id="GO:0009306">
    <property type="term" value="P:protein secretion"/>
    <property type="evidence" value="ECO:0007669"/>
    <property type="project" value="InterPro"/>
</dbReference>
<dbReference type="GeneID" id="89452551"/>
<dbReference type="InterPro" id="IPR007452">
    <property type="entry name" value="TamB_C"/>
</dbReference>